<reference evidence="2 3" key="1">
    <citation type="submission" date="2010-07" db="EMBL/GenBank/DDBJ databases">
        <authorList>
            <person name="Muzny D."/>
            <person name="Qin X."/>
            <person name="Deng J."/>
            <person name="Jiang H."/>
            <person name="Liu Y."/>
            <person name="Qu J."/>
            <person name="Song X.-Z."/>
            <person name="Zhang L."/>
            <person name="Thornton R."/>
            <person name="Coyle M."/>
            <person name="Francisco L."/>
            <person name="Jackson L."/>
            <person name="Javaid M."/>
            <person name="Korchina V."/>
            <person name="Kovar C."/>
            <person name="Mata R."/>
            <person name="Mathew T."/>
            <person name="Ngo R."/>
            <person name="Nguyen L."/>
            <person name="Nguyen N."/>
            <person name="Okwuonu G."/>
            <person name="Ongeri F."/>
            <person name="Pham C."/>
            <person name="Simmons D."/>
            <person name="Wilczek-Boney K."/>
            <person name="Hale W."/>
            <person name="Jakkamsetti A."/>
            <person name="Pham P."/>
            <person name="Ruth R."/>
            <person name="San Lucas F."/>
            <person name="Warren J."/>
            <person name="Zhang J."/>
            <person name="Zhao Z."/>
            <person name="Zhou C."/>
            <person name="Zhu D."/>
            <person name="Lee S."/>
            <person name="Bess C."/>
            <person name="Blankenburg K."/>
            <person name="Forbes L."/>
            <person name="Fu Q."/>
            <person name="Gubbala S."/>
            <person name="Hirani K."/>
            <person name="Jayaseelan J.C."/>
            <person name="Lara F."/>
            <person name="Munidasa M."/>
            <person name="Palculict T."/>
            <person name="Patil S."/>
            <person name="Pu L.-L."/>
            <person name="Saada N."/>
            <person name="Tang L."/>
            <person name="Weissenberger G."/>
            <person name="Zhu Y."/>
            <person name="Hemphill L."/>
            <person name="Shang Y."/>
            <person name="Youmans B."/>
            <person name="Ayvaz T."/>
            <person name="Ross M."/>
            <person name="Santibanez J."/>
            <person name="Aqrawi P."/>
            <person name="Gross S."/>
            <person name="Joshi V."/>
            <person name="Fowler G."/>
            <person name="Nazareth L."/>
            <person name="Reid J."/>
            <person name="Worley K."/>
            <person name="Petrosino J."/>
            <person name="Highlander S."/>
            <person name="Gibbs R."/>
        </authorList>
    </citation>
    <scope>NUCLEOTIDE SEQUENCE [LARGE SCALE GENOMIC DNA]</scope>
    <source>
        <strain evidence="2 3">ATCC BAA-1640</strain>
    </source>
</reference>
<dbReference type="STRING" id="862517.HMPREF9225_0095"/>
<keyword evidence="1" id="KW-0812">Transmembrane</keyword>
<protein>
    <submittedName>
        <fullName evidence="2">Uncharacterized protein</fullName>
    </submittedName>
</protein>
<dbReference type="HOGENOM" id="CLU_3010280_0_0_9"/>
<dbReference type="AlphaFoldDB" id="E0NIV6"/>
<gene>
    <name evidence="2" type="ORF">HMPREF9225_0095</name>
</gene>
<feature type="transmembrane region" description="Helical" evidence="1">
    <location>
        <begin position="12"/>
        <end position="30"/>
    </location>
</feature>
<keyword evidence="1" id="KW-1133">Transmembrane helix</keyword>
<accession>E0NIV6</accession>
<proteinExistence type="predicted"/>
<keyword evidence="1" id="KW-0472">Membrane</keyword>
<evidence type="ECO:0000313" key="3">
    <source>
        <dbReference type="Proteomes" id="UP000003280"/>
    </source>
</evidence>
<name>E0NIV6_9FIRM</name>
<evidence type="ECO:0000313" key="2">
    <source>
        <dbReference type="EMBL" id="EFM26286.1"/>
    </source>
</evidence>
<keyword evidence="3" id="KW-1185">Reference proteome</keyword>
<dbReference type="Proteomes" id="UP000003280">
    <property type="component" value="Unassembled WGS sequence"/>
</dbReference>
<organism evidence="2 3">
    <name type="scientific">Peptoniphilus duerdenii ATCC BAA-1640</name>
    <dbReference type="NCBI Taxonomy" id="862517"/>
    <lineage>
        <taxon>Bacteria</taxon>
        <taxon>Bacillati</taxon>
        <taxon>Bacillota</taxon>
        <taxon>Tissierellia</taxon>
        <taxon>Tissierellales</taxon>
        <taxon>Peptoniphilaceae</taxon>
        <taxon>Peptoniphilus</taxon>
    </lineage>
</organism>
<sequence length="56" mass="7128">MWIFCKGFWEVFDNIYLFFVFIFLVVRGWIKYINMENLEEGSHPEWRWWGYVQMII</sequence>
<evidence type="ECO:0000256" key="1">
    <source>
        <dbReference type="SAM" id="Phobius"/>
    </source>
</evidence>
<comment type="caution">
    <text evidence="2">The sequence shown here is derived from an EMBL/GenBank/DDBJ whole genome shotgun (WGS) entry which is preliminary data.</text>
</comment>
<dbReference type="EMBL" id="AEEH01000011">
    <property type="protein sequence ID" value="EFM26286.1"/>
    <property type="molecule type" value="Genomic_DNA"/>
</dbReference>